<dbReference type="Proteomes" id="UP000093199">
    <property type="component" value="Unassembled WGS sequence"/>
</dbReference>
<proteinExistence type="predicted"/>
<sequence length="207" mass="23148">MEEHLMYRNQLMKQIGKLQSVDVTKLQRQLDVAQNDLIYVLQQITEQVKVELLRNPQLDTVALRNELAPFERTLRGDVLPTAATSVKEEVKTDNTYDAILLQAIDSFDRIAEQQDCVSEETERYLDALEQLHYAEIAVVGDPYDETVMIQAAEVAAEEAASIAPGHVCAVIERGFIHMKTGAVLRKATVHVVASPDVADDTTQNDNE</sequence>
<evidence type="ECO:0000313" key="1">
    <source>
        <dbReference type="EMBL" id="OCS83008.1"/>
    </source>
</evidence>
<keyword evidence="2" id="KW-1185">Reference proteome</keyword>
<dbReference type="AlphaFoldDB" id="A0A1C0Y781"/>
<reference evidence="1 2" key="1">
    <citation type="submission" date="2016-07" db="EMBL/GenBank/DDBJ databases">
        <title>Caryophanon tenue genome sequencing.</title>
        <authorList>
            <person name="Verma A."/>
            <person name="Pal Y."/>
            <person name="Krishnamurthi S."/>
        </authorList>
    </citation>
    <scope>NUCLEOTIDE SEQUENCE [LARGE SCALE GENOMIC DNA]</scope>
    <source>
        <strain evidence="1 2">DSM 14152</strain>
    </source>
</reference>
<dbReference type="Gene3D" id="2.30.22.10">
    <property type="entry name" value="Head domain of nucleotide exchange factor GrpE"/>
    <property type="match status" value="1"/>
</dbReference>
<dbReference type="EMBL" id="MASJ01000039">
    <property type="protein sequence ID" value="OCS83008.1"/>
    <property type="molecule type" value="Genomic_DNA"/>
</dbReference>
<dbReference type="OrthoDB" id="9954936at2"/>
<accession>A0A1C0Y781</accession>
<evidence type="ECO:0000313" key="2">
    <source>
        <dbReference type="Proteomes" id="UP000093199"/>
    </source>
</evidence>
<dbReference type="InterPro" id="IPR009012">
    <property type="entry name" value="GrpE_head"/>
</dbReference>
<organism evidence="1 2">
    <name type="scientific">Caryophanon tenue</name>
    <dbReference type="NCBI Taxonomy" id="33978"/>
    <lineage>
        <taxon>Bacteria</taxon>
        <taxon>Bacillati</taxon>
        <taxon>Bacillota</taxon>
        <taxon>Bacilli</taxon>
        <taxon>Bacillales</taxon>
        <taxon>Caryophanaceae</taxon>
        <taxon>Caryophanon</taxon>
    </lineage>
</organism>
<dbReference type="STRING" id="33978.A6M13_06295"/>
<name>A0A1C0Y781_9BACL</name>
<comment type="caution">
    <text evidence="1">The sequence shown here is derived from an EMBL/GenBank/DDBJ whole genome shotgun (WGS) entry which is preliminary data.</text>
</comment>
<evidence type="ECO:0008006" key="3">
    <source>
        <dbReference type="Google" id="ProtNLM"/>
    </source>
</evidence>
<gene>
    <name evidence="1" type="ORF">A6M13_06295</name>
</gene>
<dbReference type="RefSeq" id="WP_066547917.1">
    <property type="nucleotide sequence ID" value="NZ_MASJ01000039.1"/>
</dbReference>
<dbReference type="GO" id="GO:0006457">
    <property type="term" value="P:protein folding"/>
    <property type="evidence" value="ECO:0007669"/>
    <property type="project" value="InterPro"/>
</dbReference>
<protein>
    <recommendedName>
        <fullName evidence="3">Nucleotide exchange factor GrpE</fullName>
    </recommendedName>
</protein>